<dbReference type="Pfam" id="PF07238">
    <property type="entry name" value="PilZ"/>
    <property type="match status" value="2"/>
</dbReference>
<evidence type="ECO:0000313" key="4">
    <source>
        <dbReference type="Proteomes" id="UP000321353"/>
    </source>
</evidence>
<evidence type="ECO:0000256" key="1">
    <source>
        <dbReference type="SAM" id="MobiDB-lite"/>
    </source>
</evidence>
<gene>
    <name evidence="3" type="ORF">Mal15_31770</name>
</gene>
<sequence>MSTFATPPSVSCPSTPAGSAHAARPLRESVEEDRYEPRFRVVAGGQDSGIECQLSVPLNAAGDFRVPCQLLDLNSSGCAIRYRHPRPLGTSSTSTVLEMKNLANSDSVQMLVRVCWVRQAGIDQYESGLYFRRSLPETLIPQGIRAGQLSRRVAKRESVDVAVTVRQSQPRIHATGRVVSISHTGVQIVSPSGLTIGEKLMLQLDNGKAAVGVTVWSSRQETQLDGAAFASGIAFIQAGMGRQFHDDVLGLA</sequence>
<proteinExistence type="predicted"/>
<dbReference type="GO" id="GO:0035438">
    <property type="term" value="F:cyclic-di-GMP binding"/>
    <property type="evidence" value="ECO:0007669"/>
    <property type="project" value="InterPro"/>
</dbReference>
<accession>A0A5B9MJA0</accession>
<dbReference type="EMBL" id="CP036264">
    <property type="protein sequence ID" value="QEF99117.1"/>
    <property type="molecule type" value="Genomic_DNA"/>
</dbReference>
<name>A0A5B9MJA0_9BACT</name>
<dbReference type="KEGG" id="smam:Mal15_31770"/>
<evidence type="ECO:0000259" key="2">
    <source>
        <dbReference type="Pfam" id="PF07238"/>
    </source>
</evidence>
<reference evidence="3 4" key="1">
    <citation type="submission" date="2019-02" db="EMBL/GenBank/DDBJ databases">
        <title>Planctomycetal bacteria perform biofilm scaping via a novel small molecule.</title>
        <authorList>
            <person name="Jeske O."/>
            <person name="Boedeker C."/>
            <person name="Wiegand S."/>
            <person name="Breitling P."/>
            <person name="Kallscheuer N."/>
            <person name="Jogler M."/>
            <person name="Rohde M."/>
            <person name="Petersen J."/>
            <person name="Medema M.H."/>
            <person name="Surup F."/>
            <person name="Jogler C."/>
        </authorList>
    </citation>
    <scope>NUCLEOTIDE SEQUENCE [LARGE SCALE GENOMIC DNA]</scope>
    <source>
        <strain evidence="3 4">Mal15</strain>
    </source>
</reference>
<evidence type="ECO:0000313" key="3">
    <source>
        <dbReference type="EMBL" id="QEF99117.1"/>
    </source>
</evidence>
<dbReference type="InterPro" id="IPR009875">
    <property type="entry name" value="PilZ_domain"/>
</dbReference>
<feature type="compositionally biased region" description="Polar residues" evidence="1">
    <location>
        <begin position="1"/>
        <end position="17"/>
    </location>
</feature>
<dbReference type="Proteomes" id="UP000321353">
    <property type="component" value="Chromosome"/>
</dbReference>
<feature type="domain" description="PilZ" evidence="2">
    <location>
        <begin position="34"/>
        <end position="135"/>
    </location>
</feature>
<organism evidence="3 4">
    <name type="scientific">Stieleria maiorica</name>
    <dbReference type="NCBI Taxonomy" id="2795974"/>
    <lineage>
        <taxon>Bacteria</taxon>
        <taxon>Pseudomonadati</taxon>
        <taxon>Planctomycetota</taxon>
        <taxon>Planctomycetia</taxon>
        <taxon>Pirellulales</taxon>
        <taxon>Pirellulaceae</taxon>
        <taxon>Stieleria</taxon>
    </lineage>
</organism>
<feature type="region of interest" description="Disordered" evidence="1">
    <location>
        <begin position="1"/>
        <end position="29"/>
    </location>
</feature>
<protein>
    <submittedName>
        <fullName evidence="3">PilZ domain protein</fullName>
    </submittedName>
</protein>
<keyword evidence="4" id="KW-1185">Reference proteome</keyword>
<dbReference type="AlphaFoldDB" id="A0A5B9MJA0"/>
<feature type="domain" description="PilZ" evidence="2">
    <location>
        <begin position="151"/>
        <end position="223"/>
    </location>
</feature>